<dbReference type="InterPro" id="IPR015414">
    <property type="entry name" value="TMEM64"/>
</dbReference>
<sequence length="203" mass="22897">MMSAVHEWIDKIRQMDLEQMQGALEGLSAYGPLPGILATFLETFIPVLPLIAIIAANVNIYGFGLGFLWSWIGVSSGKLILFLLCRYFGKNVKTRVTNKFPKSERFFKWIDEKGFTPLFLLSGFPFTPSILITLIAGFSRVPLHTFLLATMMGKAVMILIIALLSMDITNLMQQPWRFVVIIVVIAVMWFGGKKIEGRYQLNS</sequence>
<feature type="transmembrane region" description="Helical" evidence="6">
    <location>
        <begin position="36"/>
        <end position="56"/>
    </location>
</feature>
<evidence type="ECO:0000256" key="2">
    <source>
        <dbReference type="ARBA" id="ARBA00022475"/>
    </source>
</evidence>
<dbReference type="EMBL" id="JBHUHO010000008">
    <property type="protein sequence ID" value="MFD2114731.1"/>
    <property type="molecule type" value="Genomic_DNA"/>
</dbReference>
<accession>A0ABW4YGJ4</accession>
<feature type="transmembrane region" description="Helical" evidence="6">
    <location>
        <begin position="145"/>
        <end position="164"/>
    </location>
</feature>
<evidence type="ECO:0000313" key="9">
    <source>
        <dbReference type="Proteomes" id="UP001597362"/>
    </source>
</evidence>
<protein>
    <recommendedName>
        <fullName evidence="6">TVP38/TMEM64 family membrane protein</fullName>
    </recommendedName>
</protein>
<feature type="domain" description="VTT" evidence="7">
    <location>
        <begin position="51"/>
        <end position="164"/>
    </location>
</feature>
<evidence type="ECO:0000256" key="5">
    <source>
        <dbReference type="ARBA" id="ARBA00023136"/>
    </source>
</evidence>
<keyword evidence="3 6" id="KW-0812">Transmembrane</keyword>
<keyword evidence="2 6" id="KW-1003">Cell membrane</keyword>
<reference evidence="9" key="1">
    <citation type="journal article" date="2019" name="Int. J. Syst. Evol. Microbiol.">
        <title>The Global Catalogue of Microorganisms (GCM) 10K type strain sequencing project: providing services to taxonomists for standard genome sequencing and annotation.</title>
        <authorList>
            <consortium name="The Broad Institute Genomics Platform"/>
            <consortium name="The Broad Institute Genome Sequencing Center for Infectious Disease"/>
            <person name="Wu L."/>
            <person name="Ma J."/>
        </authorList>
    </citation>
    <scope>NUCLEOTIDE SEQUENCE [LARGE SCALE GENOMIC DNA]</scope>
    <source>
        <strain evidence="9">GH52</strain>
    </source>
</reference>
<comment type="subcellular location">
    <subcellularLocation>
        <location evidence="1 6">Cell membrane</location>
        <topology evidence="1 6">Multi-pass membrane protein</topology>
    </subcellularLocation>
</comment>
<organism evidence="8 9">
    <name type="scientific">Paenibacillus yanchengensis</name>
    <dbReference type="NCBI Taxonomy" id="2035833"/>
    <lineage>
        <taxon>Bacteria</taxon>
        <taxon>Bacillati</taxon>
        <taxon>Bacillota</taxon>
        <taxon>Bacilli</taxon>
        <taxon>Bacillales</taxon>
        <taxon>Paenibacillaceae</taxon>
        <taxon>Paenibacillus</taxon>
    </lineage>
</organism>
<evidence type="ECO:0000313" key="8">
    <source>
        <dbReference type="EMBL" id="MFD2114731.1"/>
    </source>
</evidence>
<gene>
    <name evidence="8" type="ORF">ACFSJH_03080</name>
</gene>
<comment type="similarity">
    <text evidence="6">Belongs to the TVP38/TMEM64 family.</text>
</comment>
<dbReference type="PANTHER" id="PTHR12677">
    <property type="entry name" value="GOLGI APPARATUS MEMBRANE PROTEIN TVP38-RELATED"/>
    <property type="match status" value="1"/>
</dbReference>
<keyword evidence="5 6" id="KW-0472">Membrane</keyword>
<feature type="transmembrane region" description="Helical" evidence="6">
    <location>
        <begin position="176"/>
        <end position="192"/>
    </location>
</feature>
<evidence type="ECO:0000256" key="3">
    <source>
        <dbReference type="ARBA" id="ARBA00022692"/>
    </source>
</evidence>
<name>A0ABW4YGJ4_9BACL</name>
<feature type="transmembrane region" description="Helical" evidence="6">
    <location>
        <begin position="68"/>
        <end position="89"/>
    </location>
</feature>
<evidence type="ECO:0000259" key="7">
    <source>
        <dbReference type="Pfam" id="PF09335"/>
    </source>
</evidence>
<keyword evidence="4 6" id="KW-1133">Transmembrane helix</keyword>
<dbReference type="PANTHER" id="PTHR12677:SF55">
    <property type="entry name" value="UNDECAPRENYL PHOSPHATE TRANSPORTER SAOUHSC_00901-RELATED"/>
    <property type="match status" value="1"/>
</dbReference>
<proteinExistence type="inferred from homology"/>
<dbReference type="InterPro" id="IPR032816">
    <property type="entry name" value="VTT_dom"/>
</dbReference>
<comment type="caution">
    <text evidence="8">The sequence shown here is derived from an EMBL/GenBank/DDBJ whole genome shotgun (WGS) entry which is preliminary data.</text>
</comment>
<dbReference type="Proteomes" id="UP001597362">
    <property type="component" value="Unassembled WGS sequence"/>
</dbReference>
<feature type="transmembrane region" description="Helical" evidence="6">
    <location>
        <begin position="118"/>
        <end position="139"/>
    </location>
</feature>
<dbReference type="RefSeq" id="WP_377769748.1">
    <property type="nucleotide sequence ID" value="NZ_JBHUHO010000008.1"/>
</dbReference>
<keyword evidence="9" id="KW-1185">Reference proteome</keyword>
<evidence type="ECO:0000256" key="1">
    <source>
        <dbReference type="ARBA" id="ARBA00004651"/>
    </source>
</evidence>
<dbReference type="Pfam" id="PF09335">
    <property type="entry name" value="VTT_dom"/>
    <property type="match status" value="1"/>
</dbReference>
<evidence type="ECO:0000256" key="4">
    <source>
        <dbReference type="ARBA" id="ARBA00022989"/>
    </source>
</evidence>
<evidence type="ECO:0000256" key="6">
    <source>
        <dbReference type="RuleBase" id="RU366058"/>
    </source>
</evidence>